<dbReference type="EMBL" id="FN653064">
    <property type="protein sequence ID" value="CBY24947.1"/>
    <property type="molecule type" value="Genomic_DNA"/>
</dbReference>
<accession>E4XKF8</accession>
<dbReference type="InParanoid" id="E4XKF8"/>
<dbReference type="AlphaFoldDB" id="E4XKF8"/>
<gene>
    <name evidence="1" type="ORF">GSOID_T00013121001</name>
</gene>
<evidence type="ECO:0000313" key="1">
    <source>
        <dbReference type="EMBL" id="CBY24947.1"/>
    </source>
</evidence>
<dbReference type="Proteomes" id="UP000001307">
    <property type="component" value="Unassembled WGS sequence"/>
</dbReference>
<name>E4XKF8_OIKDI</name>
<protein>
    <submittedName>
        <fullName evidence="1">Uncharacterized protein</fullName>
    </submittedName>
</protein>
<evidence type="ECO:0000313" key="2">
    <source>
        <dbReference type="Proteomes" id="UP000001307"/>
    </source>
</evidence>
<sequence length="277" mass="30596">MKLTSGILFAFAAAQDVEEVERLSISYPGNKPPGYKPTGYNAKPTSYNDKPSYKPNYSGGANYASGYDDPHFMISSESQPAICFDFKPEADVEFTLLADGSTGLLIEAHSSLKLKHETHKHIIMDEIKFTSPLGRVIAFDLDGVHLFGSEENASDRHPFTGVQTFGDISFVTHTDPHGNHQRTHVEVGDAVFMVRGNARKESMAVAVVEPTGLSQESTGIIGQFLRENAYTVDETDNLHAFVNVAGQRIEAEKKKFHQQLSCWVVEEDAMLDIINKN</sequence>
<proteinExistence type="predicted"/>
<reference evidence="1" key="1">
    <citation type="journal article" date="2010" name="Science">
        <title>Plasticity of animal genome architecture unmasked by rapid evolution of a pelagic tunicate.</title>
        <authorList>
            <person name="Denoeud F."/>
            <person name="Henriet S."/>
            <person name="Mungpakdee S."/>
            <person name="Aury J.M."/>
            <person name="Da Silva C."/>
            <person name="Brinkmann H."/>
            <person name="Mikhaleva J."/>
            <person name="Olsen L.C."/>
            <person name="Jubin C."/>
            <person name="Canestro C."/>
            <person name="Bouquet J.M."/>
            <person name="Danks G."/>
            <person name="Poulain J."/>
            <person name="Campsteijn C."/>
            <person name="Adamski M."/>
            <person name="Cross I."/>
            <person name="Yadetie F."/>
            <person name="Muffato M."/>
            <person name="Louis A."/>
            <person name="Butcher S."/>
            <person name="Tsagkogeorga G."/>
            <person name="Konrad A."/>
            <person name="Singh S."/>
            <person name="Jensen M.F."/>
            <person name="Cong E.H."/>
            <person name="Eikeseth-Otteraa H."/>
            <person name="Noel B."/>
            <person name="Anthouard V."/>
            <person name="Porcel B.M."/>
            <person name="Kachouri-Lafond R."/>
            <person name="Nishino A."/>
            <person name="Ugolini M."/>
            <person name="Chourrout P."/>
            <person name="Nishida H."/>
            <person name="Aasland R."/>
            <person name="Huzurbazar S."/>
            <person name="Westhof E."/>
            <person name="Delsuc F."/>
            <person name="Lehrach H."/>
            <person name="Reinhardt R."/>
            <person name="Weissenbach J."/>
            <person name="Roy S.W."/>
            <person name="Artiguenave F."/>
            <person name="Postlethwait J.H."/>
            <person name="Manak J.R."/>
            <person name="Thompson E.M."/>
            <person name="Jaillon O."/>
            <person name="Du Pasquier L."/>
            <person name="Boudinot P."/>
            <person name="Liberles D.A."/>
            <person name="Volff J.N."/>
            <person name="Philippe H."/>
            <person name="Lenhard B."/>
            <person name="Roest Crollius H."/>
            <person name="Wincker P."/>
            <person name="Chourrout D."/>
        </authorList>
    </citation>
    <scope>NUCLEOTIDE SEQUENCE [LARGE SCALE GENOMIC DNA]</scope>
</reference>
<dbReference type="OrthoDB" id="10325918at2759"/>
<keyword evidence="2" id="KW-1185">Reference proteome</keyword>
<organism evidence="1">
    <name type="scientific">Oikopleura dioica</name>
    <name type="common">Tunicate</name>
    <dbReference type="NCBI Taxonomy" id="34765"/>
    <lineage>
        <taxon>Eukaryota</taxon>
        <taxon>Metazoa</taxon>
        <taxon>Chordata</taxon>
        <taxon>Tunicata</taxon>
        <taxon>Appendicularia</taxon>
        <taxon>Copelata</taxon>
        <taxon>Oikopleuridae</taxon>
        <taxon>Oikopleura</taxon>
    </lineage>
</organism>